<accession>A0ABQ6N5T6</accession>
<dbReference type="Proteomes" id="UP001165060">
    <property type="component" value="Unassembled WGS sequence"/>
</dbReference>
<name>A0ABQ6N5T6_9STRA</name>
<keyword evidence="4" id="KW-1185">Reference proteome</keyword>
<feature type="compositionally biased region" description="Basic and acidic residues" evidence="1">
    <location>
        <begin position="168"/>
        <end position="183"/>
    </location>
</feature>
<sequence>MPHLLLLLLLLPPALSLLPLPRPQAPPPPLRSSLFGGGPPPPWGASEISLVSAKTACSSRRAARCLSECDGNVLEAILQVNAEIREELEERSALPGRAGELDWDEAMEELEGAGRGTGGGERPLGVEGAREIVERRNGELKKSLDEVKREGIWNVGEDDGEWLPGGMPKKEDTGKEDEPWFTG</sequence>
<comment type="caution">
    <text evidence="3">The sequence shown here is derived from an EMBL/GenBank/DDBJ whole genome shotgun (WGS) entry which is preliminary data.</text>
</comment>
<feature type="region of interest" description="Disordered" evidence="1">
    <location>
        <begin position="156"/>
        <end position="183"/>
    </location>
</feature>
<protein>
    <submittedName>
        <fullName evidence="3">Uncharacterized protein</fullName>
    </submittedName>
</protein>
<gene>
    <name evidence="3" type="ORF">TeGR_g1725</name>
</gene>
<feature type="chain" id="PRO_5046031173" evidence="2">
    <location>
        <begin position="17"/>
        <end position="183"/>
    </location>
</feature>
<organism evidence="3 4">
    <name type="scientific">Tetraparma gracilis</name>
    <dbReference type="NCBI Taxonomy" id="2962635"/>
    <lineage>
        <taxon>Eukaryota</taxon>
        <taxon>Sar</taxon>
        <taxon>Stramenopiles</taxon>
        <taxon>Ochrophyta</taxon>
        <taxon>Bolidophyceae</taxon>
        <taxon>Parmales</taxon>
        <taxon>Triparmaceae</taxon>
        <taxon>Tetraparma</taxon>
    </lineage>
</organism>
<proteinExistence type="predicted"/>
<reference evidence="3 4" key="1">
    <citation type="journal article" date="2023" name="Commun. Biol.">
        <title>Genome analysis of Parmales, the sister group of diatoms, reveals the evolutionary specialization of diatoms from phago-mixotrophs to photoautotrophs.</title>
        <authorList>
            <person name="Ban H."/>
            <person name="Sato S."/>
            <person name="Yoshikawa S."/>
            <person name="Yamada K."/>
            <person name="Nakamura Y."/>
            <person name="Ichinomiya M."/>
            <person name="Sato N."/>
            <person name="Blanc-Mathieu R."/>
            <person name="Endo H."/>
            <person name="Kuwata A."/>
            <person name="Ogata H."/>
        </authorList>
    </citation>
    <scope>NUCLEOTIDE SEQUENCE [LARGE SCALE GENOMIC DNA]</scope>
</reference>
<dbReference type="EMBL" id="BRYB01002233">
    <property type="protein sequence ID" value="GMI41665.1"/>
    <property type="molecule type" value="Genomic_DNA"/>
</dbReference>
<evidence type="ECO:0000256" key="2">
    <source>
        <dbReference type="SAM" id="SignalP"/>
    </source>
</evidence>
<evidence type="ECO:0000313" key="3">
    <source>
        <dbReference type="EMBL" id="GMI41665.1"/>
    </source>
</evidence>
<keyword evidence="2" id="KW-0732">Signal</keyword>
<feature type="signal peptide" evidence="2">
    <location>
        <begin position="1"/>
        <end position="16"/>
    </location>
</feature>
<evidence type="ECO:0000313" key="4">
    <source>
        <dbReference type="Proteomes" id="UP001165060"/>
    </source>
</evidence>
<evidence type="ECO:0000256" key="1">
    <source>
        <dbReference type="SAM" id="MobiDB-lite"/>
    </source>
</evidence>